<evidence type="ECO:0000256" key="1">
    <source>
        <dbReference type="ARBA" id="ARBA00008609"/>
    </source>
</evidence>
<sequence>MTQPLPAHARVVIVGGGVVGCSVAYHLAKLGLTDVLLLERRQLACGTTWHAAGLIAQLRASINMTRLARYSQELYGALEAETGVSTGFRRNGSISVALTAARMEELRRNAAMARVHGVEAEVISPAECLDLHPMLDLTGVVGGVHVPLDGQGDPSNITQALAAGARRLGARIVEGVKVTGVIREGGRAAGVETAQGRVTAEIVVNCAGMWARDFGAAAGVAVPLHAAEHFYMVTEPVPDMPAHLPTLRVPDECAYYKEDAGRILLGAFEPVAKPWGMEGIPEDFCFDDLPPDFEHVAPILEAALARMPALNGVGIRTFFNGPESFTPDDRYLLGEAPELPGFYVAAGFNSVGIQSAGGAGKALAEWIVEGEPPFDLWDVDIRRMAPFQAGKRFLRARVSETLGLLYADHWPYRQYATARGLRRTPFHDRWAALGACFGETAGWERPHWFLPEAARAAGETAEYRYSWGRQNWFPHSAGEHRATREGAALYDLSAFGKIRVEGPDALAWLDLVCAGDPDVPAGRLVYTQWLNARGGVEADVTVARLSETAFLVITPAATLRRDMAWLTRAAPEGCRAVAVDVTSGEAVLGLMGPRSREILAAATLDDVSAEAIPFGAVAEIELGMAPVRIHRVSYVGELGFEIYVSADFAAHAFEALWEAGAPLGLRPAGMHAMDSCRLEKAFRHFGHDITDEDHVVEAGLGFAVKAKRAPGRFGPFIGRDAVLKARETGVSRRLVQFLLEDPEPLLFHGEPIWRGETLAGHVTSAAYGHTLGGTVALGYVETSPEESVEDLLAADWRIESGSGRHTARASLRPMLDPSGARMKG</sequence>
<dbReference type="RefSeq" id="WP_092680008.1">
    <property type="nucleotide sequence ID" value="NZ_FNMZ01000001.1"/>
</dbReference>
<feature type="domain" description="FAD dependent oxidoreductase" evidence="4">
    <location>
        <begin position="10"/>
        <end position="366"/>
    </location>
</feature>
<dbReference type="InterPro" id="IPR013977">
    <property type="entry name" value="GcvT_C"/>
</dbReference>
<evidence type="ECO:0000259" key="7">
    <source>
        <dbReference type="Pfam" id="PF16350"/>
    </source>
</evidence>
<reference evidence="8 9" key="1">
    <citation type="submission" date="2016-10" db="EMBL/GenBank/DDBJ databases">
        <authorList>
            <person name="de Groot N.N."/>
        </authorList>
    </citation>
    <scope>NUCLEOTIDE SEQUENCE [LARGE SCALE GENOMIC DNA]</scope>
    <source>
        <strain evidence="8 9">DSM 17890</strain>
    </source>
</reference>
<dbReference type="Pfam" id="PF16350">
    <property type="entry name" value="FAO_M"/>
    <property type="match status" value="1"/>
</dbReference>
<evidence type="ECO:0000259" key="5">
    <source>
        <dbReference type="Pfam" id="PF01571"/>
    </source>
</evidence>
<dbReference type="Pfam" id="PF01571">
    <property type="entry name" value="GCV_T"/>
    <property type="match status" value="1"/>
</dbReference>
<dbReference type="OrthoDB" id="7156675at2"/>
<dbReference type="Gene3D" id="3.30.1360.120">
    <property type="entry name" value="Probable tRNA modification gtpase trme, domain 1"/>
    <property type="match status" value="1"/>
</dbReference>
<dbReference type="InterPro" id="IPR006222">
    <property type="entry name" value="GCVT_N"/>
</dbReference>
<name>A0A1H2TMU4_9RHOB</name>
<keyword evidence="2" id="KW-0560">Oxidoreductase</keyword>
<comment type="similarity">
    <text evidence="1">Belongs to the GcvT family.</text>
</comment>
<dbReference type="PANTHER" id="PTHR43757:SF15">
    <property type="entry name" value="PYRUVATE DEHYDROGENASE PHOSPHATASE REGULATORY SUBUNIT, MITOCHONDRIAL-LIKE"/>
    <property type="match status" value="1"/>
</dbReference>
<organism evidence="8 9">
    <name type="scientific">Albimonas donghaensis</name>
    <dbReference type="NCBI Taxonomy" id="356660"/>
    <lineage>
        <taxon>Bacteria</taxon>
        <taxon>Pseudomonadati</taxon>
        <taxon>Pseudomonadota</taxon>
        <taxon>Alphaproteobacteria</taxon>
        <taxon>Rhodobacterales</taxon>
        <taxon>Paracoccaceae</taxon>
        <taxon>Albimonas</taxon>
    </lineage>
</organism>
<dbReference type="SUPFAM" id="SSF51905">
    <property type="entry name" value="FAD/NAD(P)-binding domain"/>
    <property type="match status" value="1"/>
</dbReference>
<accession>A0A1H2TMU4</accession>
<dbReference type="InterPro" id="IPR029043">
    <property type="entry name" value="GcvT/YgfZ_C"/>
</dbReference>
<evidence type="ECO:0000259" key="6">
    <source>
        <dbReference type="Pfam" id="PF08669"/>
    </source>
</evidence>
<proteinExistence type="inferred from homology"/>
<evidence type="ECO:0000256" key="3">
    <source>
        <dbReference type="SAM" id="MobiDB-lite"/>
    </source>
</evidence>
<evidence type="ECO:0000313" key="8">
    <source>
        <dbReference type="EMBL" id="SDW44584.1"/>
    </source>
</evidence>
<dbReference type="Gene3D" id="2.40.30.110">
    <property type="entry name" value="Aminomethyltransferase beta-barrel domains"/>
    <property type="match status" value="1"/>
</dbReference>
<dbReference type="InterPro" id="IPR028896">
    <property type="entry name" value="GcvT/YgfZ/DmdA"/>
</dbReference>
<feature type="domain" description="Aminomethyltransferase C-terminal" evidence="6">
    <location>
        <begin position="732"/>
        <end position="816"/>
    </location>
</feature>
<keyword evidence="9" id="KW-1185">Reference proteome</keyword>
<dbReference type="SUPFAM" id="SSF101790">
    <property type="entry name" value="Aminomethyltransferase beta-barrel domain"/>
    <property type="match status" value="1"/>
</dbReference>
<protein>
    <submittedName>
        <fullName evidence="8">4-methylaminobutanoate oxidase (Formaldehyde-forming)</fullName>
    </submittedName>
</protein>
<dbReference type="GO" id="GO:0016491">
    <property type="term" value="F:oxidoreductase activity"/>
    <property type="evidence" value="ECO:0007669"/>
    <property type="project" value="UniProtKB-KW"/>
</dbReference>
<dbReference type="Gene3D" id="3.30.70.1400">
    <property type="entry name" value="Aminomethyltransferase beta-barrel domains"/>
    <property type="match status" value="1"/>
</dbReference>
<dbReference type="Pfam" id="PF01266">
    <property type="entry name" value="DAO"/>
    <property type="match status" value="1"/>
</dbReference>
<dbReference type="SUPFAM" id="SSF54373">
    <property type="entry name" value="FAD-linked reductases, C-terminal domain"/>
    <property type="match status" value="1"/>
</dbReference>
<dbReference type="EMBL" id="FNMZ01000001">
    <property type="protein sequence ID" value="SDW44584.1"/>
    <property type="molecule type" value="Genomic_DNA"/>
</dbReference>
<dbReference type="InterPro" id="IPR027266">
    <property type="entry name" value="TrmE/GcvT-like"/>
</dbReference>
<dbReference type="InterPro" id="IPR006076">
    <property type="entry name" value="FAD-dep_OxRdtase"/>
</dbReference>
<dbReference type="STRING" id="356660.SAMN05444336_1011032"/>
<dbReference type="AlphaFoldDB" id="A0A1H2TMU4"/>
<dbReference type="Pfam" id="PF08669">
    <property type="entry name" value="GCV_T_C"/>
    <property type="match status" value="1"/>
</dbReference>
<dbReference type="SUPFAM" id="SSF103025">
    <property type="entry name" value="Folate-binding domain"/>
    <property type="match status" value="1"/>
</dbReference>
<dbReference type="InterPro" id="IPR036188">
    <property type="entry name" value="FAD/NAD-bd_sf"/>
</dbReference>
<feature type="domain" description="GCVT N-terminal" evidence="5">
    <location>
        <begin position="426"/>
        <end position="707"/>
    </location>
</feature>
<dbReference type="InterPro" id="IPR032503">
    <property type="entry name" value="FAO_M"/>
</dbReference>
<gene>
    <name evidence="8" type="ORF">SAMN05444336_1011032</name>
</gene>
<feature type="domain" description="FAD dependent oxidoreductase central" evidence="7">
    <location>
        <begin position="369"/>
        <end position="423"/>
    </location>
</feature>
<evidence type="ECO:0000313" key="9">
    <source>
        <dbReference type="Proteomes" id="UP000199118"/>
    </source>
</evidence>
<evidence type="ECO:0000256" key="2">
    <source>
        <dbReference type="ARBA" id="ARBA00023002"/>
    </source>
</evidence>
<dbReference type="PANTHER" id="PTHR43757">
    <property type="entry name" value="AMINOMETHYLTRANSFERASE"/>
    <property type="match status" value="1"/>
</dbReference>
<evidence type="ECO:0000259" key="4">
    <source>
        <dbReference type="Pfam" id="PF01266"/>
    </source>
</evidence>
<dbReference type="Gene3D" id="3.50.50.60">
    <property type="entry name" value="FAD/NAD(P)-binding domain"/>
    <property type="match status" value="1"/>
</dbReference>
<feature type="region of interest" description="Disordered" evidence="3">
    <location>
        <begin position="805"/>
        <end position="824"/>
    </location>
</feature>
<dbReference type="Proteomes" id="UP000199118">
    <property type="component" value="Unassembled WGS sequence"/>
</dbReference>
<dbReference type="Gene3D" id="3.30.9.10">
    <property type="entry name" value="D-Amino Acid Oxidase, subunit A, domain 2"/>
    <property type="match status" value="1"/>
</dbReference>